<dbReference type="EMBL" id="JBEDUW010000005">
    <property type="protein sequence ID" value="KAK9929462.1"/>
    <property type="molecule type" value="Genomic_DNA"/>
</dbReference>
<dbReference type="Proteomes" id="UP001457282">
    <property type="component" value="Unassembled WGS sequence"/>
</dbReference>
<reference evidence="2 3" key="1">
    <citation type="journal article" date="2023" name="G3 (Bethesda)">
        <title>A chromosome-length genome assembly and annotation of blackberry (Rubus argutus, cv. 'Hillquist').</title>
        <authorList>
            <person name="Bruna T."/>
            <person name="Aryal R."/>
            <person name="Dudchenko O."/>
            <person name="Sargent D.J."/>
            <person name="Mead D."/>
            <person name="Buti M."/>
            <person name="Cavallini A."/>
            <person name="Hytonen T."/>
            <person name="Andres J."/>
            <person name="Pham M."/>
            <person name="Weisz D."/>
            <person name="Mascagni F."/>
            <person name="Usai G."/>
            <person name="Natali L."/>
            <person name="Bassil N."/>
            <person name="Fernandez G.E."/>
            <person name="Lomsadze A."/>
            <person name="Armour M."/>
            <person name="Olukolu B."/>
            <person name="Poorten T."/>
            <person name="Britton C."/>
            <person name="Davik J."/>
            <person name="Ashrafi H."/>
            <person name="Aiden E.L."/>
            <person name="Borodovsky M."/>
            <person name="Worthington M."/>
        </authorList>
    </citation>
    <scope>NUCLEOTIDE SEQUENCE [LARGE SCALE GENOMIC DNA]</scope>
    <source>
        <strain evidence="2">PI 553951</strain>
    </source>
</reference>
<protein>
    <submittedName>
        <fullName evidence="2">Uncharacterized protein</fullName>
    </submittedName>
</protein>
<keyword evidence="3" id="KW-1185">Reference proteome</keyword>
<organism evidence="2 3">
    <name type="scientific">Rubus argutus</name>
    <name type="common">Southern blackberry</name>
    <dbReference type="NCBI Taxonomy" id="59490"/>
    <lineage>
        <taxon>Eukaryota</taxon>
        <taxon>Viridiplantae</taxon>
        <taxon>Streptophyta</taxon>
        <taxon>Embryophyta</taxon>
        <taxon>Tracheophyta</taxon>
        <taxon>Spermatophyta</taxon>
        <taxon>Magnoliopsida</taxon>
        <taxon>eudicotyledons</taxon>
        <taxon>Gunneridae</taxon>
        <taxon>Pentapetalae</taxon>
        <taxon>rosids</taxon>
        <taxon>fabids</taxon>
        <taxon>Rosales</taxon>
        <taxon>Rosaceae</taxon>
        <taxon>Rosoideae</taxon>
        <taxon>Rosoideae incertae sedis</taxon>
        <taxon>Rubus</taxon>
    </lineage>
</organism>
<comment type="caution">
    <text evidence="2">The sequence shown here is derived from an EMBL/GenBank/DDBJ whole genome shotgun (WGS) entry which is preliminary data.</text>
</comment>
<evidence type="ECO:0000313" key="3">
    <source>
        <dbReference type="Proteomes" id="UP001457282"/>
    </source>
</evidence>
<sequence length="105" mass="11907">MRSRKKRKEEAASPVLELYRLRRRAVSLPAPPNPAAVPPHARVAPPPQRSKPSEAIATAAQESSPCRAPLSWLQKRRREELRQYGLKKGKEKKKQPEKKIKVNGL</sequence>
<dbReference type="AlphaFoldDB" id="A0AAW1X1D5"/>
<feature type="compositionally biased region" description="Basic residues" evidence="1">
    <location>
        <begin position="85"/>
        <end position="96"/>
    </location>
</feature>
<name>A0AAW1X1D5_RUBAR</name>
<feature type="region of interest" description="Disordered" evidence="1">
    <location>
        <begin position="28"/>
        <end position="105"/>
    </location>
</feature>
<evidence type="ECO:0000256" key="1">
    <source>
        <dbReference type="SAM" id="MobiDB-lite"/>
    </source>
</evidence>
<evidence type="ECO:0000313" key="2">
    <source>
        <dbReference type="EMBL" id="KAK9929462.1"/>
    </source>
</evidence>
<proteinExistence type="predicted"/>
<gene>
    <name evidence="2" type="ORF">M0R45_026560</name>
</gene>
<accession>A0AAW1X1D5</accession>